<dbReference type="InterPro" id="IPR036388">
    <property type="entry name" value="WH-like_DNA-bd_sf"/>
</dbReference>
<accession>A0A1Z5IXQ4</accession>
<dbReference type="AlphaFoldDB" id="A0A1Z5IXQ4"/>
<dbReference type="PROSITE" id="PS50995">
    <property type="entry name" value="HTH_MARR_2"/>
    <property type="match status" value="1"/>
</dbReference>
<protein>
    <submittedName>
        <fullName evidence="5">MarR family transcriptional regulator</fullName>
    </submittedName>
</protein>
<proteinExistence type="predicted"/>
<evidence type="ECO:0000313" key="6">
    <source>
        <dbReference type="Proteomes" id="UP000198414"/>
    </source>
</evidence>
<keyword evidence="3" id="KW-0804">Transcription</keyword>
<dbReference type="RefSeq" id="WP_180949763.1">
    <property type="nucleotide sequence ID" value="NZ_BCMI01000016.1"/>
</dbReference>
<organism evidence="5 6">
    <name type="scientific">Secundilactobacillus pentosiphilus</name>
    <dbReference type="NCBI Taxonomy" id="1714682"/>
    <lineage>
        <taxon>Bacteria</taxon>
        <taxon>Bacillati</taxon>
        <taxon>Bacillota</taxon>
        <taxon>Bacilli</taxon>
        <taxon>Lactobacillales</taxon>
        <taxon>Lactobacillaceae</taxon>
        <taxon>Secundilactobacillus</taxon>
    </lineage>
</organism>
<keyword evidence="2" id="KW-0238">DNA-binding</keyword>
<evidence type="ECO:0000313" key="5">
    <source>
        <dbReference type="EMBL" id="GAX06348.1"/>
    </source>
</evidence>
<dbReference type="InterPro" id="IPR036390">
    <property type="entry name" value="WH_DNA-bd_sf"/>
</dbReference>
<gene>
    <name evidence="5" type="primary">marR_13</name>
    <name evidence="5" type="ORF">IWT25_01692</name>
</gene>
<dbReference type="InterPro" id="IPR000835">
    <property type="entry name" value="HTH_MarR-typ"/>
</dbReference>
<comment type="caution">
    <text evidence="5">The sequence shown here is derived from an EMBL/GenBank/DDBJ whole genome shotgun (WGS) entry which is preliminary data.</text>
</comment>
<dbReference type="PRINTS" id="PR00598">
    <property type="entry name" value="HTHMARR"/>
</dbReference>
<sequence>MYFNQEFVVARRVLELANTLINNRNRHIRDLHITTDQADALIYYHDFPDQTISDLKNFQHIRHQSAQVITQKLVDKGLVTLIKNPNDRRAKLVVLTDAGNMMRLHLKNNGSRTGEQLLNGFSDNEKQQFLTLLEKSISNLNRGNK</sequence>
<dbReference type="Pfam" id="PF12802">
    <property type="entry name" value="MarR_2"/>
    <property type="match status" value="1"/>
</dbReference>
<evidence type="ECO:0000256" key="2">
    <source>
        <dbReference type="ARBA" id="ARBA00023125"/>
    </source>
</evidence>
<dbReference type="Proteomes" id="UP000198414">
    <property type="component" value="Unassembled WGS sequence"/>
</dbReference>
<dbReference type="EMBL" id="BCMI01000016">
    <property type="protein sequence ID" value="GAX06348.1"/>
    <property type="molecule type" value="Genomic_DNA"/>
</dbReference>
<dbReference type="GO" id="GO:0003700">
    <property type="term" value="F:DNA-binding transcription factor activity"/>
    <property type="evidence" value="ECO:0007669"/>
    <property type="project" value="InterPro"/>
</dbReference>
<evidence type="ECO:0000256" key="1">
    <source>
        <dbReference type="ARBA" id="ARBA00023015"/>
    </source>
</evidence>
<dbReference type="SMART" id="SM00347">
    <property type="entry name" value="HTH_MARR"/>
    <property type="match status" value="1"/>
</dbReference>
<feature type="domain" description="HTH marR-type" evidence="4">
    <location>
        <begin position="1"/>
        <end position="138"/>
    </location>
</feature>
<reference evidence="5 6" key="1">
    <citation type="submission" date="2015-11" db="EMBL/GenBank/DDBJ databases">
        <title>Draft genome sequences of new species of the genus Lactobacillus isolated from orchardgrass silage.</title>
        <authorList>
            <person name="Tohno M."/>
            <person name="Tanizawa Y."/>
            <person name="Arita M."/>
        </authorList>
    </citation>
    <scope>NUCLEOTIDE SEQUENCE [LARGE SCALE GENOMIC DNA]</scope>
    <source>
        <strain evidence="5 6">IWT25</strain>
    </source>
</reference>
<dbReference type="SUPFAM" id="SSF46785">
    <property type="entry name" value="Winged helix' DNA-binding domain"/>
    <property type="match status" value="1"/>
</dbReference>
<evidence type="ECO:0000256" key="3">
    <source>
        <dbReference type="ARBA" id="ARBA00023163"/>
    </source>
</evidence>
<dbReference type="PANTHER" id="PTHR42756:SF1">
    <property type="entry name" value="TRANSCRIPTIONAL REPRESSOR OF EMRAB OPERON"/>
    <property type="match status" value="1"/>
</dbReference>
<name>A0A1Z5IXQ4_9LACO</name>
<dbReference type="PANTHER" id="PTHR42756">
    <property type="entry name" value="TRANSCRIPTIONAL REGULATOR, MARR"/>
    <property type="match status" value="1"/>
</dbReference>
<dbReference type="GO" id="GO:0003677">
    <property type="term" value="F:DNA binding"/>
    <property type="evidence" value="ECO:0007669"/>
    <property type="project" value="UniProtKB-KW"/>
</dbReference>
<evidence type="ECO:0000259" key="4">
    <source>
        <dbReference type="PROSITE" id="PS50995"/>
    </source>
</evidence>
<keyword evidence="1" id="KW-0805">Transcription regulation</keyword>
<dbReference type="Gene3D" id="1.10.10.10">
    <property type="entry name" value="Winged helix-like DNA-binding domain superfamily/Winged helix DNA-binding domain"/>
    <property type="match status" value="1"/>
</dbReference>